<dbReference type="InterPro" id="IPR002081">
    <property type="entry name" value="Cryptochrome/DNA_photolyase_1"/>
</dbReference>
<dbReference type="STRING" id="760192.Halhy_6193"/>
<protein>
    <submittedName>
        <fullName evidence="8">DNA photolyase FAD-binding protein</fullName>
    </submittedName>
</protein>
<dbReference type="eggNOG" id="COG0415">
    <property type="taxonomic scope" value="Bacteria"/>
</dbReference>
<dbReference type="InterPro" id="IPR018394">
    <property type="entry name" value="DNA_photolyase_1_CS_C"/>
</dbReference>
<dbReference type="Gene3D" id="1.25.40.80">
    <property type="match status" value="1"/>
</dbReference>
<dbReference type="Gene3D" id="3.40.50.620">
    <property type="entry name" value="HUPs"/>
    <property type="match status" value="1"/>
</dbReference>
<dbReference type="PRINTS" id="PR00147">
    <property type="entry name" value="DNAPHOTLYASE"/>
</dbReference>
<dbReference type="Gene3D" id="1.10.579.10">
    <property type="entry name" value="DNA Cyclobutane Dipyrimidine Photolyase, subunit A, domain 3"/>
    <property type="match status" value="1"/>
</dbReference>
<keyword evidence="4 6" id="KW-0157">Chromophore</keyword>
<proteinExistence type="inferred from homology"/>
<evidence type="ECO:0000313" key="8">
    <source>
        <dbReference type="EMBL" id="AEE54014.1"/>
    </source>
</evidence>
<dbReference type="EMBL" id="CP002691">
    <property type="protein sequence ID" value="AEE54014.1"/>
    <property type="molecule type" value="Genomic_DNA"/>
</dbReference>
<evidence type="ECO:0000256" key="3">
    <source>
        <dbReference type="ARBA" id="ARBA00022827"/>
    </source>
</evidence>
<comment type="cofactor">
    <cofactor evidence="5">
        <name>FAD</name>
        <dbReference type="ChEBI" id="CHEBI:57692"/>
    </cofactor>
    <text evidence="5">Binds 1 FAD per subunit.</text>
</comment>
<accession>F4L4V2</accession>
<evidence type="ECO:0000256" key="5">
    <source>
        <dbReference type="PIRSR" id="PIRSR602081-1"/>
    </source>
</evidence>
<feature type="binding site" evidence="5">
    <location>
        <position position="269"/>
    </location>
    <ligand>
        <name>FAD</name>
        <dbReference type="ChEBI" id="CHEBI:57692"/>
    </ligand>
</feature>
<dbReference type="SUPFAM" id="SSF52425">
    <property type="entry name" value="Cryptochrome/photolyase, N-terminal domain"/>
    <property type="match status" value="1"/>
</dbReference>
<dbReference type="PANTHER" id="PTHR11455:SF9">
    <property type="entry name" value="CRYPTOCHROME CIRCADIAN CLOCK 5 ISOFORM X1"/>
    <property type="match status" value="1"/>
</dbReference>
<comment type="similarity">
    <text evidence="6">Belongs to the DNA photolyase family.</text>
</comment>
<dbReference type="Pfam" id="PF03441">
    <property type="entry name" value="FAD_binding_7"/>
    <property type="match status" value="1"/>
</dbReference>
<feature type="domain" description="Photolyase/cryptochrome alpha/beta" evidence="7">
    <location>
        <begin position="5"/>
        <end position="135"/>
    </location>
</feature>
<dbReference type="AlphaFoldDB" id="F4L4V2"/>
<dbReference type="GO" id="GO:0003904">
    <property type="term" value="F:deoxyribodipyrimidine photo-lyase activity"/>
    <property type="evidence" value="ECO:0007669"/>
    <property type="project" value="TreeGrafter"/>
</dbReference>
<organism evidence="8 9">
    <name type="scientific">Haliscomenobacter hydrossis (strain ATCC 27775 / DSM 1100 / LMG 10767 / O)</name>
    <dbReference type="NCBI Taxonomy" id="760192"/>
    <lineage>
        <taxon>Bacteria</taxon>
        <taxon>Pseudomonadati</taxon>
        <taxon>Bacteroidota</taxon>
        <taxon>Saprospiria</taxon>
        <taxon>Saprospirales</taxon>
        <taxon>Haliscomenobacteraceae</taxon>
        <taxon>Haliscomenobacter</taxon>
    </lineage>
</organism>
<dbReference type="GO" id="GO:0006139">
    <property type="term" value="P:nucleobase-containing compound metabolic process"/>
    <property type="evidence" value="ECO:0007669"/>
    <property type="project" value="UniProtKB-ARBA"/>
</dbReference>
<dbReference type="InterPro" id="IPR036134">
    <property type="entry name" value="Crypto/Photolyase_FAD-like_sf"/>
</dbReference>
<gene>
    <name evidence="8" type="ordered locus">Halhy_6193</name>
</gene>
<dbReference type="InterPro" id="IPR006050">
    <property type="entry name" value="DNA_photolyase_N"/>
</dbReference>
<dbReference type="PROSITE" id="PS51645">
    <property type="entry name" value="PHR_CRY_ALPHA_BETA"/>
    <property type="match status" value="1"/>
</dbReference>
<reference key="2">
    <citation type="submission" date="2011-04" db="EMBL/GenBank/DDBJ databases">
        <title>Complete sequence of chromosome of Haliscomenobacter hydrossis DSM 1100.</title>
        <authorList>
            <consortium name="US DOE Joint Genome Institute (JGI-PGF)"/>
            <person name="Lucas S."/>
            <person name="Han J."/>
            <person name="Lapidus A."/>
            <person name="Bruce D."/>
            <person name="Goodwin L."/>
            <person name="Pitluck S."/>
            <person name="Peters L."/>
            <person name="Kyrpides N."/>
            <person name="Mavromatis K."/>
            <person name="Ivanova N."/>
            <person name="Ovchinnikova G."/>
            <person name="Pagani I."/>
            <person name="Daligault H."/>
            <person name="Detter J.C."/>
            <person name="Han C."/>
            <person name="Land M."/>
            <person name="Hauser L."/>
            <person name="Markowitz V."/>
            <person name="Cheng J.-F."/>
            <person name="Hugenholtz P."/>
            <person name="Woyke T."/>
            <person name="Wu D."/>
            <person name="Verbarg S."/>
            <person name="Frueling A."/>
            <person name="Brambilla E."/>
            <person name="Klenk H.-P."/>
            <person name="Eisen J.A."/>
        </authorList>
    </citation>
    <scope>NUCLEOTIDE SEQUENCE</scope>
    <source>
        <strain>DSM 1100</strain>
    </source>
</reference>
<sequence length="501" mass="58667">MVKQQINIVWLKRDLRLRDHDPLAAAIDNGLPTLLLFCFEPSLMACPESDVRHWRFVFESLADLQNRLKIREKQLYAVHQEVITVLEWITDFYQIQQVYSHEEVGIKITFDRDKAVKKWCTEQGIAYQEFPQNGIIRGRKHRQGWLKLLEKSTFKASATKVDLEKLQTLSIDPVLLEKFTTAPLPSVIQSYQEGFQRGGETYAWRYFQSFLQERSKNYNRQLSKPAGSRTSCSRLSPYLAFGCISAREVMQHLDAHLSQSADRWNLNNFRSRLWWRSHFIQKLETDWRVEIAPINPVFVQLDRQMDGPWFEAWAQGKTGFPMVDASMRCLQATGWINFRMRAMLVSFATFVLWLDWRPVATHLARLFLDFEPGIHYPQIQMQAGLTGYHTLRMYNPSTQVTKNDPDGIFIKKWVPELQAVPSTLLAEPWKMTPMEQKFYHCSIGSDYPVPLVDFDKVAAQNKDRYWQIRQSPAAKQILSSILEKFCTPKEIKIHQQKETRP</sequence>
<feature type="binding site" evidence="5">
    <location>
        <begin position="230"/>
        <end position="236"/>
    </location>
    <ligand>
        <name>FAD</name>
        <dbReference type="ChEBI" id="CHEBI:57692"/>
    </ligand>
</feature>
<dbReference type="PROSITE" id="PS00394">
    <property type="entry name" value="DNA_PHOTOLYASES_1_1"/>
    <property type="match status" value="1"/>
</dbReference>
<dbReference type="SUPFAM" id="SSF48173">
    <property type="entry name" value="Cryptochrome/photolyase FAD-binding domain"/>
    <property type="match status" value="1"/>
</dbReference>
<evidence type="ECO:0000256" key="1">
    <source>
        <dbReference type="ARBA" id="ARBA00001932"/>
    </source>
</evidence>
<feature type="binding site" evidence="5">
    <location>
        <position position="218"/>
    </location>
    <ligand>
        <name>FAD</name>
        <dbReference type="ChEBI" id="CHEBI:57692"/>
    </ligand>
</feature>
<dbReference type="InterPro" id="IPR005101">
    <property type="entry name" value="Cryptochr/Photolyase_FAD-bd"/>
</dbReference>
<keyword evidence="2 5" id="KW-0285">Flavoprotein</keyword>
<dbReference type="HOGENOM" id="CLU_010348_7_1_10"/>
<dbReference type="KEGG" id="hhy:Halhy_6193"/>
<comment type="cofactor">
    <cofactor evidence="1">
        <name>(6R)-5,10-methylene-5,6,7,8-tetrahydrofolate</name>
        <dbReference type="ChEBI" id="CHEBI:15636"/>
    </cofactor>
</comment>
<evidence type="ECO:0000313" key="9">
    <source>
        <dbReference type="Proteomes" id="UP000008461"/>
    </source>
</evidence>
<evidence type="ECO:0000259" key="7">
    <source>
        <dbReference type="PROSITE" id="PS51645"/>
    </source>
</evidence>
<evidence type="ECO:0000256" key="6">
    <source>
        <dbReference type="RuleBase" id="RU004182"/>
    </source>
</evidence>
<dbReference type="InterPro" id="IPR036155">
    <property type="entry name" value="Crypto/Photolyase_N_sf"/>
</dbReference>
<dbReference type="Pfam" id="PF00875">
    <property type="entry name" value="DNA_photolyase"/>
    <property type="match status" value="1"/>
</dbReference>
<dbReference type="GO" id="GO:0003677">
    <property type="term" value="F:DNA binding"/>
    <property type="evidence" value="ECO:0007669"/>
    <property type="project" value="TreeGrafter"/>
</dbReference>
<dbReference type="PANTHER" id="PTHR11455">
    <property type="entry name" value="CRYPTOCHROME"/>
    <property type="match status" value="1"/>
</dbReference>
<reference evidence="8 9" key="1">
    <citation type="journal article" date="2011" name="Stand. Genomic Sci.">
        <title>Complete genome sequence of Haliscomenobacter hydrossis type strain (O).</title>
        <authorList>
            <consortium name="US DOE Joint Genome Institute (JGI-PGF)"/>
            <person name="Daligault H."/>
            <person name="Lapidus A."/>
            <person name="Zeytun A."/>
            <person name="Nolan M."/>
            <person name="Lucas S."/>
            <person name="Del Rio T.G."/>
            <person name="Tice H."/>
            <person name="Cheng J.F."/>
            <person name="Tapia R."/>
            <person name="Han C."/>
            <person name="Goodwin L."/>
            <person name="Pitluck S."/>
            <person name="Liolios K."/>
            <person name="Pagani I."/>
            <person name="Ivanova N."/>
            <person name="Huntemann M."/>
            <person name="Mavromatis K."/>
            <person name="Mikhailova N."/>
            <person name="Pati A."/>
            <person name="Chen A."/>
            <person name="Palaniappan K."/>
            <person name="Land M."/>
            <person name="Hauser L."/>
            <person name="Brambilla E.M."/>
            <person name="Rohde M."/>
            <person name="Verbarg S."/>
            <person name="Goker M."/>
            <person name="Bristow J."/>
            <person name="Eisen J.A."/>
            <person name="Markowitz V."/>
            <person name="Hugenholtz P."/>
            <person name="Kyrpides N.C."/>
            <person name="Klenk H.P."/>
            <person name="Woyke T."/>
        </authorList>
    </citation>
    <scope>NUCLEOTIDE SEQUENCE [LARGE SCALE GENOMIC DNA]</scope>
    <source>
        <strain evidence="9">ATCC 27775 / DSM 1100 / LMG 10767 / O</strain>
    </source>
</reference>
<keyword evidence="3 5" id="KW-0274">FAD</keyword>
<dbReference type="GO" id="GO:0006950">
    <property type="term" value="P:response to stress"/>
    <property type="evidence" value="ECO:0007669"/>
    <property type="project" value="UniProtKB-ARBA"/>
</dbReference>
<dbReference type="GO" id="GO:0009416">
    <property type="term" value="P:response to light stimulus"/>
    <property type="evidence" value="ECO:0007669"/>
    <property type="project" value="TreeGrafter"/>
</dbReference>
<dbReference type="GO" id="GO:0071949">
    <property type="term" value="F:FAD binding"/>
    <property type="evidence" value="ECO:0007669"/>
    <property type="project" value="TreeGrafter"/>
</dbReference>
<dbReference type="InterPro" id="IPR014729">
    <property type="entry name" value="Rossmann-like_a/b/a_fold"/>
</dbReference>
<keyword evidence="9" id="KW-1185">Reference proteome</keyword>
<evidence type="ECO:0000256" key="4">
    <source>
        <dbReference type="ARBA" id="ARBA00022991"/>
    </source>
</evidence>
<evidence type="ECO:0000256" key="2">
    <source>
        <dbReference type="ARBA" id="ARBA00022630"/>
    </source>
</evidence>
<name>F4L4V2_HALH1</name>
<dbReference type="Proteomes" id="UP000008461">
    <property type="component" value="Chromosome"/>
</dbReference>